<evidence type="ECO:0000259" key="5">
    <source>
        <dbReference type="PROSITE" id="PS50931"/>
    </source>
</evidence>
<organism evidence="6 7">
    <name type="scientific">Acidaminobacter hydrogenoformans DSM 2784</name>
    <dbReference type="NCBI Taxonomy" id="1120920"/>
    <lineage>
        <taxon>Bacteria</taxon>
        <taxon>Bacillati</taxon>
        <taxon>Bacillota</taxon>
        <taxon>Clostridia</taxon>
        <taxon>Peptostreptococcales</taxon>
        <taxon>Acidaminobacteraceae</taxon>
        <taxon>Acidaminobacter</taxon>
    </lineage>
</organism>
<dbReference type="SUPFAM" id="SSF53850">
    <property type="entry name" value="Periplasmic binding protein-like II"/>
    <property type="match status" value="1"/>
</dbReference>
<dbReference type="SUPFAM" id="SSF46785">
    <property type="entry name" value="Winged helix' DNA-binding domain"/>
    <property type="match status" value="1"/>
</dbReference>
<dbReference type="InterPro" id="IPR036388">
    <property type="entry name" value="WH-like_DNA-bd_sf"/>
</dbReference>
<dbReference type="PROSITE" id="PS50931">
    <property type="entry name" value="HTH_LYSR"/>
    <property type="match status" value="1"/>
</dbReference>
<dbReference type="GO" id="GO:0000976">
    <property type="term" value="F:transcription cis-regulatory region binding"/>
    <property type="evidence" value="ECO:0007669"/>
    <property type="project" value="TreeGrafter"/>
</dbReference>
<dbReference type="RefSeq" id="WP_092589466.1">
    <property type="nucleotide sequence ID" value="NZ_FMWL01000002.1"/>
</dbReference>
<evidence type="ECO:0000313" key="6">
    <source>
        <dbReference type="EMBL" id="SCZ77237.1"/>
    </source>
</evidence>
<dbReference type="PANTHER" id="PTHR30126:SF64">
    <property type="entry name" value="HTH-TYPE TRANSCRIPTIONAL REGULATOR CITR"/>
    <property type="match status" value="1"/>
</dbReference>
<dbReference type="InterPro" id="IPR036390">
    <property type="entry name" value="WH_DNA-bd_sf"/>
</dbReference>
<evidence type="ECO:0000256" key="1">
    <source>
        <dbReference type="ARBA" id="ARBA00009437"/>
    </source>
</evidence>
<feature type="domain" description="HTH lysR-type" evidence="5">
    <location>
        <begin position="1"/>
        <end position="58"/>
    </location>
</feature>
<dbReference type="Proteomes" id="UP000199208">
    <property type="component" value="Unassembled WGS sequence"/>
</dbReference>
<dbReference type="InterPro" id="IPR047788">
    <property type="entry name" value="LysR-like_Sec_metab"/>
</dbReference>
<dbReference type="Gene3D" id="1.10.10.10">
    <property type="entry name" value="Winged helix-like DNA-binding domain superfamily/Winged helix DNA-binding domain"/>
    <property type="match status" value="1"/>
</dbReference>
<keyword evidence="2" id="KW-0805">Transcription regulation</keyword>
<dbReference type="GO" id="GO:0003700">
    <property type="term" value="F:DNA-binding transcription factor activity"/>
    <property type="evidence" value="ECO:0007669"/>
    <property type="project" value="InterPro"/>
</dbReference>
<dbReference type="PRINTS" id="PR00039">
    <property type="entry name" value="HTHLYSR"/>
</dbReference>
<evidence type="ECO:0000256" key="4">
    <source>
        <dbReference type="ARBA" id="ARBA00023163"/>
    </source>
</evidence>
<dbReference type="STRING" id="1120920.SAMN03080599_00683"/>
<evidence type="ECO:0000313" key="7">
    <source>
        <dbReference type="Proteomes" id="UP000199208"/>
    </source>
</evidence>
<dbReference type="AlphaFoldDB" id="A0A1G5RTB3"/>
<gene>
    <name evidence="6" type="ORF">SAMN03080599_00683</name>
</gene>
<name>A0A1G5RTB3_9FIRM</name>
<keyword evidence="3 6" id="KW-0238">DNA-binding</keyword>
<dbReference type="Pfam" id="PF00126">
    <property type="entry name" value="HTH_1"/>
    <property type="match status" value="1"/>
</dbReference>
<protein>
    <submittedName>
        <fullName evidence="6">DNA-binding transcriptional regulator, LysR family</fullName>
    </submittedName>
</protein>
<dbReference type="InterPro" id="IPR005119">
    <property type="entry name" value="LysR_subst-bd"/>
</dbReference>
<dbReference type="FunFam" id="1.10.10.10:FF:000001">
    <property type="entry name" value="LysR family transcriptional regulator"/>
    <property type="match status" value="1"/>
</dbReference>
<keyword evidence="4" id="KW-0804">Transcription</keyword>
<dbReference type="PANTHER" id="PTHR30126">
    <property type="entry name" value="HTH-TYPE TRANSCRIPTIONAL REGULATOR"/>
    <property type="match status" value="1"/>
</dbReference>
<dbReference type="Pfam" id="PF03466">
    <property type="entry name" value="LysR_substrate"/>
    <property type="match status" value="1"/>
</dbReference>
<dbReference type="InterPro" id="IPR000847">
    <property type="entry name" value="LysR_HTH_N"/>
</dbReference>
<keyword evidence="7" id="KW-1185">Reference proteome</keyword>
<dbReference type="Gene3D" id="3.40.190.290">
    <property type="match status" value="1"/>
</dbReference>
<dbReference type="NCBIfam" id="NF040786">
    <property type="entry name" value="LysR_Sec_metab"/>
    <property type="match status" value="1"/>
</dbReference>
<evidence type="ECO:0000256" key="2">
    <source>
        <dbReference type="ARBA" id="ARBA00023015"/>
    </source>
</evidence>
<evidence type="ECO:0000256" key="3">
    <source>
        <dbReference type="ARBA" id="ARBA00023125"/>
    </source>
</evidence>
<reference evidence="6 7" key="1">
    <citation type="submission" date="2016-10" db="EMBL/GenBank/DDBJ databases">
        <authorList>
            <person name="de Groot N.N."/>
        </authorList>
    </citation>
    <scope>NUCLEOTIDE SEQUENCE [LARGE SCALE GENOMIC DNA]</scope>
    <source>
        <strain evidence="6 7">DSM 2784</strain>
    </source>
</reference>
<proteinExistence type="inferred from homology"/>
<sequence length="301" mass="34090">MDFKQLESFVMIAKLKSFSRAAEKLYLTQPTISNHIHTLEKELGTILFNRTNKQISMTQAGEIFYEHAISILNKKEHAFFSLEEYKGKIEGVLEIASSSIPEQYYLADALKRFSLIYPDVRYNLMKHDTSQVLEKILSGEIDFGIVGAKPESAQLDCIDIMADEIVLAGPANGLNSIKTEQIQDLPLILREQGSGTRTAAMKFLKGSAGLDPETLKIIAEVESNETIKRMVELGMGYSFFSLQSIKKELEDGRLKLIAHEALCILRSFYFVFHKKRVLSPLSDTFKNFIQDEMKYKKGEGK</sequence>
<dbReference type="OrthoDB" id="9785745at2"/>
<comment type="similarity">
    <text evidence="1">Belongs to the LysR transcriptional regulatory family.</text>
</comment>
<dbReference type="EMBL" id="FMWL01000002">
    <property type="protein sequence ID" value="SCZ77237.1"/>
    <property type="molecule type" value="Genomic_DNA"/>
</dbReference>
<accession>A0A1G5RTB3</accession>